<evidence type="ECO:0000313" key="3">
    <source>
        <dbReference type="Proteomes" id="UP000186817"/>
    </source>
</evidence>
<feature type="compositionally biased region" description="Basic and acidic residues" evidence="1">
    <location>
        <begin position="166"/>
        <end position="210"/>
    </location>
</feature>
<evidence type="ECO:0000256" key="1">
    <source>
        <dbReference type="SAM" id="MobiDB-lite"/>
    </source>
</evidence>
<reference evidence="2 3" key="1">
    <citation type="submission" date="2016-02" db="EMBL/GenBank/DDBJ databases">
        <title>Genome analysis of coral dinoflagellate symbionts highlights evolutionary adaptations to a symbiotic lifestyle.</title>
        <authorList>
            <person name="Aranda M."/>
            <person name="Li Y."/>
            <person name="Liew Y.J."/>
            <person name="Baumgarten S."/>
            <person name="Simakov O."/>
            <person name="Wilson M."/>
            <person name="Piel J."/>
            <person name="Ashoor H."/>
            <person name="Bougouffa S."/>
            <person name="Bajic V.B."/>
            <person name="Ryu T."/>
            <person name="Ravasi T."/>
            <person name="Bayer T."/>
            <person name="Micklem G."/>
            <person name="Kim H."/>
            <person name="Bhak J."/>
            <person name="Lajeunesse T.C."/>
            <person name="Voolstra C.R."/>
        </authorList>
    </citation>
    <scope>NUCLEOTIDE SEQUENCE [LARGE SCALE GENOMIC DNA]</scope>
    <source>
        <strain evidence="2 3">CCMP2467</strain>
    </source>
</reference>
<organism evidence="2 3">
    <name type="scientific">Symbiodinium microadriaticum</name>
    <name type="common">Dinoflagellate</name>
    <name type="synonym">Zooxanthella microadriatica</name>
    <dbReference type="NCBI Taxonomy" id="2951"/>
    <lineage>
        <taxon>Eukaryota</taxon>
        <taxon>Sar</taxon>
        <taxon>Alveolata</taxon>
        <taxon>Dinophyceae</taxon>
        <taxon>Suessiales</taxon>
        <taxon>Symbiodiniaceae</taxon>
        <taxon>Symbiodinium</taxon>
    </lineage>
</organism>
<feature type="region of interest" description="Disordered" evidence="1">
    <location>
        <begin position="388"/>
        <end position="437"/>
    </location>
</feature>
<gene>
    <name evidence="2" type="ORF">AK812_SmicGene44313</name>
</gene>
<keyword evidence="3" id="KW-1185">Reference proteome</keyword>
<sequence length="516" mass="55759">MPGPLLDPAVFEELQHVEEMHKLWNELADLDEVRKFLLQEQVAQDAMQTAMRRKELVMKVMGQQQQGAAKAKAPHIDEDTVLEDTMRDDVDDIDILLKDLDAQMQESQQIQEATQKSPRDEATEAPRQGVEKPPEVTTGKDPAGQGVEKPPEVTTGKDPAGQGVEKPQEVTTEKDPAGRGVEKPGLEVTAEKDPGQGVEKPLEVKAEKDPGQGVEKPQADSEKASVQGEVQAGSAESHLVSWLLTSLKGHQGSGSGTGEPSAIEQALKRPGTVDFEQLLAGLNNKINAGTKQQDGKLPAPQDEVPPSAPSTPAPTTPAQSIAAENAPMKAPASIEPDRADAPMKPPAAIEPDVVEDRKLKRNAYMRFSRSLTSPNCPEAVLEAYDKCKDSTGRARRDKVQEGVAGQWMDNPDAPDKQGDNPPPPPPPSERVKKEKSILQQAKAMNLASNNLLEVQSFEHKLKNNNLDSNLVMALVQSMNSQAELLRTARSNLEAAIACQDSDENVKQAKAASKKGK</sequence>
<protein>
    <submittedName>
        <fullName evidence="2">Uncharacterized protein</fullName>
    </submittedName>
</protein>
<dbReference type="EMBL" id="LSRX01002253">
    <property type="protein sequence ID" value="OLP75829.1"/>
    <property type="molecule type" value="Genomic_DNA"/>
</dbReference>
<feature type="region of interest" description="Disordered" evidence="1">
    <location>
        <begin position="248"/>
        <end position="269"/>
    </location>
</feature>
<feature type="region of interest" description="Disordered" evidence="1">
    <location>
        <begin position="104"/>
        <end position="235"/>
    </location>
</feature>
<feature type="compositionally biased region" description="Basic and acidic residues" evidence="1">
    <location>
        <begin position="388"/>
        <end position="400"/>
    </location>
</feature>
<feature type="compositionally biased region" description="Polar residues" evidence="1">
    <location>
        <begin position="104"/>
        <end position="116"/>
    </location>
</feature>
<comment type="caution">
    <text evidence="2">The sequence shown here is derived from an EMBL/GenBank/DDBJ whole genome shotgun (WGS) entry which is preliminary data.</text>
</comment>
<accession>A0A1Q9BYV5</accession>
<feature type="compositionally biased region" description="Pro residues" evidence="1">
    <location>
        <begin position="306"/>
        <end position="315"/>
    </location>
</feature>
<dbReference type="OrthoDB" id="438738at2759"/>
<feature type="compositionally biased region" description="Basic and acidic residues" evidence="1">
    <location>
        <begin position="117"/>
        <end position="134"/>
    </location>
</feature>
<name>A0A1Q9BYV5_SYMMI</name>
<dbReference type="Proteomes" id="UP000186817">
    <property type="component" value="Unassembled WGS sequence"/>
</dbReference>
<evidence type="ECO:0000313" key="2">
    <source>
        <dbReference type="EMBL" id="OLP75829.1"/>
    </source>
</evidence>
<feature type="region of interest" description="Disordered" evidence="1">
    <location>
        <begin position="284"/>
        <end position="354"/>
    </location>
</feature>
<dbReference type="AlphaFoldDB" id="A0A1Q9BYV5"/>
<proteinExistence type="predicted"/>